<evidence type="ECO:0000259" key="5">
    <source>
        <dbReference type="Pfam" id="PF22863"/>
    </source>
</evidence>
<keyword evidence="7" id="KW-1185">Reference proteome</keyword>
<evidence type="ECO:0000259" key="4">
    <source>
        <dbReference type="Pfam" id="PF22287"/>
    </source>
</evidence>
<accession>A0ABZ2ILC5</accession>
<dbReference type="Proteomes" id="UP001363460">
    <property type="component" value="Plasmid unnamed"/>
</dbReference>
<proteinExistence type="predicted"/>
<evidence type="ECO:0000259" key="2">
    <source>
        <dbReference type="Pfam" id="PF03432"/>
    </source>
</evidence>
<feature type="domain" description="MobA/VirD2-like nuclease" evidence="2">
    <location>
        <begin position="58"/>
        <end position="177"/>
    </location>
</feature>
<sequence>MIAHKVQRTAATDIYRRLAHYVLDIPRDADSRVLDTPAYNRLVEYISDRPSDGDRVLGARISNCGSNQLSDAIREIGVTQAMNTRSKVDKGYHLVISFPEGERPTQAQLHDIEDHLVAAIGFQDHQRISAIHDDTDHLHVHVAINKVHPTTFRNVTPYMDEPKLMEACIELELKHGLQMVFHGHEAERRTGRNLQPDGRLAPDRGDGHGRGEGAGARRAEKMGGRESFERWLSPELREDLVRVAADAGSWAELHKGFAERGVAVRPRGAGLVIGTLDGRANVKASSVGAGLSFRALTERLGAYERLEPEAHHHTHPSAGSGYDAGPRHDRAASETLFQRYRKEHADSQDSRKQALEAFSGVHGARLAAARANFAGRRDALRKDKRIKGMDKKERWQALGLERDEAFRALKARGAAERAKIRQNTPLPTWQGFLEREASAGDAQALRALRSLYVARTPLGADVLTAADRSAARQIVFQNLSPAIGRDGTVSYRLDDGGHVLDRRDVVQAQKVTIGSAFLALSLASEKFEGQALIIDGSTEFKAALVEVAALRGFDVTFADPAMEKARSEAVELAKTSPAKARPREKVRGAEEYVQERNMMRHRAHGILPHAAWSPNDRGPALYAGLRRFADGSEAVLLQQGEKMLVMGVTANQAAKASQWKRGAIVVTDDRGRFINPERKGPERGS</sequence>
<dbReference type="Pfam" id="PF22287">
    <property type="entry name" value="TraI-like_C"/>
    <property type="match status" value="1"/>
</dbReference>
<dbReference type="Pfam" id="PF22863">
    <property type="entry name" value="TraI_middle"/>
    <property type="match status" value="1"/>
</dbReference>
<feature type="domain" description="TraI-like middle" evidence="5">
    <location>
        <begin position="216"/>
        <end position="304"/>
    </location>
</feature>
<evidence type="ECO:0000259" key="3">
    <source>
        <dbReference type="Pfam" id="PF18821"/>
    </source>
</evidence>
<dbReference type="Pfam" id="PF03432">
    <property type="entry name" value="Relaxase"/>
    <property type="match status" value="1"/>
</dbReference>
<feature type="region of interest" description="Disordered" evidence="1">
    <location>
        <begin position="186"/>
        <end position="226"/>
    </location>
</feature>
<dbReference type="RefSeq" id="WP_338578677.1">
    <property type="nucleotide sequence ID" value="NZ_CP146370.1"/>
</dbReference>
<evidence type="ECO:0000256" key="1">
    <source>
        <dbReference type="SAM" id="MobiDB-lite"/>
    </source>
</evidence>
<feature type="compositionally biased region" description="Basic and acidic residues" evidence="1">
    <location>
        <begin position="200"/>
        <end position="226"/>
    </location>
</feature>
<feature type="domain" description="TraI-like C-terminal" evidence="4">
    <location>
        <begin position="589"/>
        <end position="672"/>
    </location>
</feature>
<geneLocation type="plasmid" evidence="6 7">
    <name>unnamed</name>
</geneLocation>
<name>A0ABZ2ILC5_9CAUL</name>
<dbReference type="InterPro" id="IPR054462">
    <property type="entry name" value="TraI_M"/>
</dbReference>
<dbReference type="InterPro" id="IPR049751">
    <property type="entry name" value="TraI/MobA_relaxases"/>
</dbReference>
<dbReference type="NCBIfam" id="NF041893">
    <property type="entry name" value="TraI_MobP_relax"/>
    <property type="match status" value="1"/>
</dbReference>
<feature type="region of interest" description="Disordered" evidence="1">
    <location>
        <begin position="309"/>
        <end position="328"/>
    </location>
</feature>
<evidence type="ECO:0000313" key="7">
    <source>
        <dbReference type="Proteomes" id="UP001363460"/>
    </source>
</evidence>
<dbReference type="InterPro" id="IPR054461">
    <property type="entry name" value="TraI-like_C"/>
</dbReference>
<feature type="domain" description="Large polyvalent protein-associated" evidence="3">
    <location>
        <begin position="483"/>
        <end position="568"/>
    </location>
</feature>
<dbReference type="Pfam" id="PF18821">
    <property type="entry name" value="LPD7"/>
    <property type="match status" value="1"/>
</dbReference>
<dbReference type="EMBL" id="CP146370">
    <property type="protein sequence ID" value="WWT56524.1"/>
    <property type="molecule type" value="Genomic_DNA"/>
</dbReference>
<dbReference type="InterPro" id="IPR040677">
    <property type="entry name" value="LPD7"/>
</dbReference>
<evidence type="ECO:0000313" key="6">
    <source>
        <dbReference type="EMBL" id="WWT56524.1"/>
    </source>
</evidence>
<organism evidence="6 7">
    <name type="scientific">Brevundimonas olei</name>
    <dbReference type="NCBI Taxonomy" id="657642"/>
    <lineage>
        <taxon>Bacteria</taxon>
        <taxon>Pseudomonadati</taxon>
        <taxon>Pseudomonadota</taxon>
        <taxon>Alphaproteobacteria</taxon>
        <taxon>Caulobacterales</taxon>
        <taxon>Caulobacteraceae</taxon>
        <taxon>Brevundimonas</taxon>
    </lineage>
</organism>
<reference evidence="6 7" key="1">
    <citation type="submission" date="2024-02" db="EMBL/GenBank/DDBJ databases">
        <title>Distribution and functional of Brevundimonas-related endobacteria within Verticillium dahliae.</title>
        <authorList>
            <person name="Zeng H."/>
        </authorList>
    </citation>
    <scope>NUCLEOTIDE SEQUENCE [LARGE SCALE GENOMIC DNA]</scope>
    <source>
        <strain evidence="6 7">TRM 44200</strain>
        <plasmid evidence="6 7">unnamed</plasmid>
    </source>
</reference>
<dbReference type="InterPro" id="IPR005094">
    <property type="entry name" value="Endonuclease_MobA/VirD2"/>
</dbReference>
<gene>
    <name evidence="6" type="primary">traI</name>
    <name evidence="6" type="ORF">V8J38_16875</name>
</gene>
<keyword evidence="6" id="KW-0614">Plasmid</keyword>
<protein>
    <submittedName>
        <fullName evidence="6">TraI/MobA(P) family conjugative relaxase</fullName>
    </submittedName>
</protein>